<evidence type="ECO:0000313" key="6">
    <source>
        <dbReference type="Proteomes" id="UP001596977"/>
    </source>
</evidence>
<dbReference type="Pfam" id="PF25137">
    <property type="entry name" value="ADH_Fe_C"/>
    <property type="match status" value="1"/>
</dbReference>
<comment type="similarity">
    <text evidence="1">Belongs to the iron-containing alcohol dehydrogenase family.</text>
</comment>
<sequence length="385" mass="40859">MPELETTISLQQVGRLAFGAGVMDQVAHDLARAGLTSVCIVTTPPTRGHAERLALDIRREGGRVVIWDDCLQEPARRDLDNVLAIARHAGVDAVIGLGGGSAMDLAKLVAALLDGTQDIEEISGVDRLKGRSAWLACIPTTAGTGSEVSPIAIVLDEDALLKKGVVSPHLVPDAAYVDPLLMLSMPPAVTASTGLDALTHCIEAFANRYAHPMIDTLAIEGIRLIAASLLDAVRDGEDLDARTAMARGSLYGGLCLGPVNTAAVHALAYPLGGEFHIAHGISNALLLPHVLAFNLPAATERYALVAEALGCDPAGSREAVARRGLDRVRRLSEDCGIPLKLSLHGVTRDSIPRMADGAMTVTRLLERNVREVHREDAIRIYEEAY</sequence>
<proteinExistence type="inferred from homology"/>
<dbReference type="InterPro" id="IPR056798">
    <property type="entry name" value="ADH_Fe_C"/>
</dbReference>
<dbReference type="EMBL" id="JBHTJG010000002">
    <property type="protein sequence ID" value="MFD0945907.1"/>
    <property type="molecule type" value="Genomic_DNA"/>
</dbReference>
<dbReference type="Gene3D" id="1.20.1090.10">
    <property type="entry name" value="Dehydroquinate synthase-like - alpha domain"/>
    <property type="match status" value="1"/>
</dbReference>
<accession>A0ABW3H909</accession>
<keyword evidence="6" id="KW-1185">Reference proteome</keyword>
<dbReference type="GO" id="GO:0016491">
    <property type="term" value="F:oxidoreductase activity"/>
    <property type="evidence" value="ECO:0007669"/>
    <property type="project" value="UniProtKB-KW"/>
</dbReference>
<dbReference type="Pfam" id="PF00465">
    <property type="entry name" value="Fe-ADH"/>
    <property type="match status" value="1"/>
</dbReference>
<feature type="domain" description="Alcohol dehydrogenase iron-type/glycerol dehydrogenase GldA" evidence="3">
    <location>
        <begin position="15"/>
        <end position="179"/>
    </location>
</feature>
<comment type="caution">
    <text evidence="5">The sequence shown here is derived from an EMBL/GenBank/DDBJ whole genome shotgun (WGS) entry which is preliminary data.</text>
</comment>
<gene>
    <name evidence="5" type="ORF">ACFQ1E_06110</name>
</gene>
<reference evidence="6" key="1">
    <citation type="journal article" date="2019" name="Int. J. Syst. Evol. Microbiol.">
        <title>The Global Catalogue of Microorganisms (GCM) 10K type strain sequencing project: providing services to taxonomists for standard genome sequencing and annotation.</title>
        <authorList>
            <consortium name="The Broad Institute Genomics Platform"/>
            <consortium name="The Broad Institute Genome Sequencing Center for Infectious Disease"/>
            <person name="Wu L."/>
            <person name="Ma J."/>
        </authorList>
    </citation>
    <scope>NUCLEOTIDE SEQUENCE [LARGE SCALE GENOMIC DNA]</scope>
    <source>
        <strain evidence="6">CCUG 62982</strain>
    </source>
</reference>
<dbReference type="Gene3D" id="3.40.50.1970">
    <property type="match status" value="1"/>
</dbReference>
<dbReference type="SUPFAM" id="SSF56796">
    <property type="entry name" value="Dehydroquinate synthase-like"/>
    <property type="match status" value="1"/>
</dbReference>
<evidence type="ECO:0000259" key="3">
    <source>
        <dbReference type="Pfam" id="PF00465"/>
    </source>
</evidence>
<dbReference type="InterPro" id="IPR001670">
    <property type="entry name" value="ADH_Fe/GldA"/>
</dbReference>
<dbReference type="PANTHER" id="PTHR11496:SF102">
    <property type="entry name" value="ALCOHOL DEHYDROGENASE 4"/>
    <property type="match status" value="1"/>
</dbReference>
<dbReference type="EC" id="1.1.1.-" evidence="5"/>
<dbReference type="RefSeq" id="WP_264943291.1">
    <property type="nucleotide sequence ID" value="NZ_JAPDRA010000002.1"/>
</dbReference>
<dbReference type="CDD" id="cd08551">
    <property type="entry name" value="Fe-ADH"/>
    <property type="match status" value="1"/>
</dbReference>
<dbReference type="InterPro" id="IPR039697">
    <property type="entry name" value="Alcohol_dehydrogenase_Fe"/>
</dbReference>
<organism evidence="5 6">
    <name type="scientific">Sphingomonas canadensis</name>
    <dbReference type="NCBI Taxonomy" id="1219257"/>
    <lineage>
        <taxon>Bacteria</taxon>
        <taxon>Pseudomonadati</taxon>
        <taxon>Pseudomonadota</taxon>
        <taxon>Alphaproteobacteria</taxon>
        <taxon>Sphingomonadales</taxon>
        <taxon>Sphingomonadaceae</taxon>
        <taxon>Sphingomonas</taxon>
    </lineage>
</organism>
<evidence type="ECO:0000259" key="4">
    <source>
        <dbReference type="Pfam" id="PF25137"/>
    </source>
</evidence>
<feature type="domain" description="Fe-containing alcohol dehydrogenase-like C-terminal" evidence="4">
    <location>
        <begin position="190"/>
        <end position="385"/>
    </location>
</feature>
<dbReference type="Proteomes" id="UP001596977">
    <property type="component" value="Unassembled WGS sequence"/>
</dbReference>
<keyword evidence="2 5" id="KW-0560">Oxidoreductase</keyword>
<dbReference type="PANTHER" id="PTHR11496">
    <property type="entry name" value="ALCOHOL DEHYDROGENASE"/>
    <property type="match status" value="1"/>
</dbReference>
<evidence type="ECO:0000313" key="5">
    <source>
        <dbReference type="EMBL" id="MFD0945907.1"/>
    </source>
</evidence>
<evidence type="ECO:0000256" key="2">
    <source>
        <dbReference type="ARBA" id="ARBA00023002"/>
    </source>
</evidence>
<name>A0ABW3H909_9SPHN</name>
<evidence type="ECO:0000256" key="1">
    <source>
        <dbReference type="ARBA" id="ARBA00007358"/>
    </source>
</evidence>
<protein>
    <submittedName>
        <fullName evidence="5">Iron-containing alcohol dehydrogenase</fullName>
        <ecNumber evidence="5">1.1.1.-</ecNumber>
    </submittedName>
</protein>